<name>A0AAW0UAJ8_SCYPA</name>
<dbReference type="Gene3D" id="3.30.420.10">
    <property type="entry name" value="Ribonuclease H-like superfamily/Ribonuclease H"/>
    <property type="match status" value="1"/>
</dbReference>
<dbReference type="AlphaFoldDB" id="A0AAW0UAJ8"/>
<dbReference type="SUPFAM" id="SSF56219">
    <property type="entry name" value="DNase I-like"/>
    <property type="match status" value="1"/>
</dbReference>
<dbReference type="Gene3D" id="3.60.10.10">
    <property type="entry name" value="Endonuclease/exonuclease/phosphatase"/>
    <property type="match status" value="1"/>
</dbReference>
<dbReference type="GO" id="GO:0003676">
    <property type="term" value="F:nucleic acid binding"/>
    <property type="evidence" value="ECO:0007669"/>
    <property type="project" value="InterPro"/>
</dbReference>
<dbReference type="EMBL" id="JARAKH010000014">
    <property type="protein sequence ID" value="KAK8397114.1"/>
    <property type="molecule type" value="Genomic_DNA"/>
</dbReference>
<dbReference type="InterPro" id="IPR012337">
    <property type="entry name" value="RNaseH-like_sf"/>
</dbReference>
<dbReference type="InterPro" id="IPR036397">
    <property type="entry name" value="RNaseH_sf"/>
</dbReference>
<protein>
    <submittedName>
        <fullName evidence="1">Uncharacterized protein</fullName>
    </submittedName>
</protein>
<evidence type="ECO:0000313" key="2">
    <source>
        <dbReference type="Proteomes" id="UP001487740"/>
    </source>
</evidence>
<dbReference type="Proteomes" id="UP001487740">
    <property type="component" value="Unassembled WGS sequence"/>
</dbReference>
<sequence>MAAAQVERWDIILLQETSITETTPIRFPGYTAHHLPARDRRTLGCSILVRQNIRSERIAHPVDCGERTEVLGVTLHLRHESIQVFREELLHHLTQVDPGLNVNDRERRLVDAFHRAANTAIPKTKKPQRNYKDHWYYDQRVKEYHHRVNQARKLNRAHHTQATRDLLRAAIRTAREGTKKIRSEKWIEWCSGMNAHTTLSALWKHVNTARGRRVPAAPTHPEPEREASRLLRAYVDRASNAQLSHETRARLEEQRPAQDATIRRACEQQHLADTAFTMRELKYSEVARRVQQSLAQDEDLFTKRTWAHTTAQGIKTLQVQAPLLSRTTDAQHPDYEPPPPWQEPLYHFSVTRLTASKASLSADDLTAQARQALRAVDDADAEIYFTDGSVDPETYRAAAAFVHCDNTGIFRLPDHSSTLQTELAAIVKALDDARHKDKDVGTVLSNTITNTSPVGRS</sequence>
<dbReference type="SUPFAM" id="SSF53098">
    <property type="entry name" value="Ribonuclease H-like"/>
    <property type="match status" value="1"/>
</dbReference>
<gene>
    <name evidence="1" type="ORF">O3P69_004652</name>
</gene>
<proteinExistence type="predicted"/>
<comment type="caution">
    <text evidence="1">The sequence shown here is derived from an EMBL/GenBank/DDBJ whole genome shotgun (WGS) entry which is preliminary data.</text>
</comment>
<organism evidence="1 2">
    <name type="scientific">Scylla paramamosain</name>
    <name type="common">Mud crab</name>
    <dbReference type="NCBI Taxonomy" id="85552"/>
    <lineage>
        <taxon>Eukaryota</taxon>
        <taxon>Metazoa</taxon>
        <taxon>Ecdysozoa</taxon>
        <taxon>Arthropoda</taxon>
        <taxon>Crustacea</taxon>
        <taxon>Multicrustacea</taxon>
        <taxon>Malacostraca</taxon>
        <taxon>Eumalacostraca</taxon>
        <taxon>Eucarida</taxon>
        <taxon>Decapoda</taxon>
        <taxon>Pleocyemata</taxon>
        <taxon>Brachyura</taxon>
        <taxon>Eubrachyura</taxon>
        <taxon>Portunoidea</taxon>
        <taxon>Portunidae</taxon>
        <taxon>Portuninae</taxon>
        <taxon>Scylla</taxon>
    </lineage>
</organism>
<evidence type="ECO:0000313" key="1">
    <source>
        <dbReference type="EMBL" id="KAK8397114.1"/>
    </source>
</evidence>
<keyword evidence="2" id="KW-1185">Reference proteome</keyword>
<reference evidence="1 2" key="1">
    <citation type="submission" date="2023-03" db="EMBL/GenBank/DDBJ databases">
        <title>High-quality genome of Scylla paramamosain provides insights in environmental adaptation.</title>
        <authorList>
            <person name="Zhang L."/>
        </authorList>
    </citation>
    <scope>NUCLEOTIDE SEQUENCE [LARGE SCALE GENOMIC DNA]</scope>
    <source>
        <strain evidence="1">LZ_2023a</strain>
        <tissue evidence="1">Muscle</tissue>
    </source>
</reference>
<dbReference type="InterPro" id="IPR036691">
    <property type="entry name" value="Endo/exonu/phosph_ase_sf"/>
</dbReference>
<accession>A0AAW0UAJ8</accession>